<evidence type="ECO:0000313" key="2">
    <source>
        <dbReference type="EMBL" id="DAE24268.1"/>
    </source>
</evidence>
<reference evidence="2" key="1">
    <citation type="journal article" date="2021" name="Proc. Natl. Acad. Sci. U.S.A.">
        <title>A Catalog of Tens of Thousands of Viruses from Human Metagenomes Reveals Hidden Associations with Chronic Diseases.</title>
        <authorList>
            <person name="Tisza M.J."/>
            <person name="Buck C.B."/>
        </authorList>
    </citation>
    <scope>NUCLEOTIDE SEQUENCE</scope>
    <source>
        <strain evidence="2">CtJhT5</strain>
    </source>
</reference>
<name>A0A8S5R025_9CAUD</name>
<keyword evidence="1" id="KW-0175">Coiled coil</keyword>
<organism evidence="2">
    <name type="scientific">Siphoviridae sp. ctJhT5</name>
    <dbReference type="NCBI Taxonomy" id="2826242"/>
    <lineage>
        <taxon>Viruses</taxon>
        <taxon>Duplodnaviria</taxon>
        <taxon>Heunggongvirae</taxon>
        <taxon>Uroviricota</taxon>
        <taxon>Caudoviricetes</taxon>
    </lineage>
</organism>
<accession>A0A8S5R025</accession>
<feature type="coiled-coil region" evidence="1">
    <location>
        <begin position="26"/>
        <end position="53"/>
    </location>
</feature>
<dbReference type="EMBL" id="BK015771">
    <property type="protein sequence ID" value="DAE24268.1"/>
    <property type="molecule type" value="Genomic_DNA"/>
</dbReference>
<evidence type="ECO:0000256" key="1">
    <source>
        <dbReference type="SAM" id="Coils"/>
    </source>
</evidence>
<sequence>MGLQEKWDNMLGLVTGTNDPVTLKAVIEVQKEMSQLLQENQELRQEIHDLKNVQILRSEVKKIGNTYYKGEEGPFCTNCFDTKGILVHLILDPEVRVKVVVGRCPNCKTDKIETNVLNENWKKEIEDHQRYLSEFRKIFH</sequence>
<protein>
    <submittedName>
        <fullName evidence="2">GTPase-activating protein</fullName>
    </submittedName>
</protein>
<proteinExistence type="predicted"/>